<dbReference type="EMBL" id="LAZR01000008">
    <property type="protein sequence ID" value="KKO08751.1"/>
    <property type="molecule type" value="Genomic_DNA"/>
</dbReference>
<comment type="caution">
    <text evidence="3">The sequence shown here is derived from an EMBL/GenBank/DDBJ whole genome shotgun (WGS) entry which is preliminary data.</text>
</comment>
<sequence>MNKPYFPGRTLARFRYLGVKAAGGLIFGMLLLLSMLVVATGPKAEPVERAEREWPVSYREVTPVAMAPTIQVYGKLETDQSATLRAGVTATVAQVFRREGDWVNAGDPLLRLDDAEVLLAEKSARAALARAEAALRSVNNEHQLARDLGQHHEAQAQLAREKLQRFESLHAKSMIADAQLDDVRHEANERAMVLAQHQSRLLDFPNQEQQAAAAVAEAAARLGQAELDKQHTDVRVPFSGRVMALDVSAGDRISVGSALLSVADYAGLQVRAPVPMEVAQRLRRSLDTGTPVVAAATVAGERLGFGLSGLAGEVKTGHSGIDAFFQVAPDSVMALGTVVNLVIALPEVPNVIALPIHAVYDNNRVYKITDNRLQAVEIERVGEHMDAAGDYRVLVRSAELESGDHLMVSQLPTAMTGLLVKPTSTAALEPALVGQWSSW</sequence>
<keyword evidence="2" id="KW-1133">Transmembrane helix</keyword>
<dbReference type="Gene3D" id="2.40.50.100">
    <property type="match status" value="1"/>
</dbReference>
<dbReference type="AlphaFoldDB" id="A0A0F9VUF5"/>
<evidence type="ECO:0000256" key="1">
    <source>
        <dbReference type="SAM" id="Coils"/>
    </source>
</evidence>
<dbReference type="GO" id="GO:1990281">
    <property type="term" value="C:efflux pump complex"/>
    <property type="evidence" value="ECO:0007669"/>
    <property type="project" value="TreeGrafter"/>
</dbReference>
<feature type="transmembrane region" description="Helical" evidence="2">
    <location>
        <begin position="21"/>
        <end position="39"/>
    </location>
</feature>
<name>A0A0F9VUF5_9ZZZZ</name>
<keyword evidence="2" id="KW-0812">Transmembrane</keyword>
<dbReference type="GO" id="GO:0015562">
    <property type="term" value="F:efflux transmembrane transporter activity"/>
    <property type="evidence" value="ECO:0007669"/>
    <property type="project" value="TreeGrafter"/>
</dbReference>
<dbReference type="Gene3D" id="2.40.30.170">
    <property type="match status" value="1"/>
</dbReference>
<accession>A0A0F9VUF5</accession>
<dbReference type="Gene3D" id="1.10.287.470">
    <property type="entry name" value="Helix hairpin bin"/>
    <property type="match status" value="1"/>
</dbReference>
<dbReference type="PANTHER" id="PTHR30469:SF15">
    <property type="entry name" value="HLYD FAMILY OF SECRETION PROTEINS"/>
    <property type="match status" value="1"/>
</dbReference>
<evidence type="ECO:0000313" key="3">
    <source>
        <dbReference type="EMBL" id="KKO08751.1"/>
    </source>
</evidence>
<dbReference type="SUPFAM" id="SSF111369">
    <property type="entry name" value="HlyD-like secretion proteins"/>
    <property type="match status" value="1"/>
</dbReference>
<proteinExistence type="predicted"/>
<protein>
    <submittedName>
        <fullName evidence="3">Uncharacterized protein</fullName>
    </submittedName>
</protein>
<gene>
    <name evidence="3" type="ORF">LCGC14_0038700</name>
</gene>
<feature type="coiled-coil region" evidence="1">
    <location>
        <begin position="112"/>
        <end position="148"/>
    </location>
</feature>
<keyword evidence="1" id="KW-0175">Coiled coil</keyword>
<dbReference type="PANTHER" id="PTHR30469">
    <property type="entry name" value="MULTIDRUG RESISTANCE PROTEIN MDTA"/>
    <property type="match status" value="1"/>
</dbReference>
<reference evidence="3" key="1">
    <citation type="journal article" date="2015" name="Nature">
        <title>Complex archaea that bridge the gap between prokaryotes and eukaryotes.</title>
        <authorList>
            <person name="Spang A."/>
            <person name="Saw J.H."/>
            <person name="Jorgensen S.L."/>
            <person name="Zaremba-Niedzwiedzka K."/>
            <person name="Martijn J."/>
            <person name="Lind A.E."/>
            <person name="van Eijk R."/>
            <person name="Schleper C."/>
            <person name="Guy L."/>
            <person name="Ettema T.J."/>
        </authorList>
    </citation>
    <scope>NUCLEOTIDE SEQUENCE</scope>
</reference>
<evidence type="ECO:0000256" key="2">
    <source>
        <dbReference type="SAM" id="Phobius"/>
    </source>
</evidence>
<keyword evidence="2" id="KW-0472">Membrane</keyword>
<organism evidence="3">
    <name type="scientific">marine sediment metagenome</name>
    <dbReference type="NCBI Taxonomy" id="412755"/>
    <lineage>
        <taxon>unclassified sequences</taxon>
        <taxon>metagenomes</taxon>
        <taxon>ecological metagenomes</taxon>
    </lineage>
</organism>